<dbReference type="PANTHER" id="PTHR48104:SF30">
    <property type="entry name" value="METACASPASE-1"/>
    <property type="match status" value="1"/>
</dbReference>
<feature type="domain" description="Peptidase C14 caspase" evidence="2">
    <location>
        <begin position="25"/>
        <end position="106"/>
    </location>
</feature>
<dbReference type="GO" id="GO:0006508">
    <property type="term" value="P:proteolysis"/>
    <property type="evidence" value="ECO:0007669"/>
    <property type="project" value="InterPro"/>
</dbReference>
<evidence type="ECO:0000313" key="3">
    <source>
        <dbReference type="EMBL" id="CAD8929703.1"/>
    </source>
</evidence>
<dbReference type="GO" id="GO:0004197">
    <property type="term" value="F:cysteine-type endopeptidase activity"/>
    <property type="evidence" value="ECO:0007669"/>
    <property type="project" value="InterPro"/>
</dbReference>
<dbReference type="PANTHER" id="PTHR48104">
    <property type="entry name" value="METACASPASE-4"/>
    <property type="match status" value="1"/>
</dbReference>
<organism evidence="3">
    <name type="scientific">Cyclophora tenuis</name>
    <name type="common">Marine diatom</name>
    <dbReference type="NCBI Taxonomy" id="216820"/>
    <lineage>
        <taxon>Eukaryota</taxon>
        <taxon>Sar</taxon>
        <taxon>Stramenopiles</taxon>
        <taxon>Ochrophyta</taxon>
        <taxon>Bacillariophyta</taxon>
        <taxon>Fragilariophyceae</taxon>
        <taxon>Fragilariophycidae</taxon>
        <taxon>Cyclophorales</taxon>
        <taxon>Cyclophoraceae</taxon>
        <taxon>Cyclophora</taxon>
    </lineage>
</organism>
<accession>A0A7S1CX21</accession>
<proteinExistence type="inferred from homology"/>
<dbReference type="Gene3D" id="3.40.50.12660">
    <property type="match status" value="2"/>
</dbReference>
<evidence type="ECO:0000256" key="1">
    <source>
        <dbReference type="ARBA" id="ARBA00009005"/>
    </source>
</evidence>
<feature type="domain" description="Peptidase C14 caspase" evidence="2">
    <location>
        <begin position="124"/>
        <end position="276"/>
    </location>
</feature>
<gene>
    <name evidence="3" type="ORF">CTEN0397_LOCUS721</name>
</gene>
<dbReference type="EMBL" id="HBFW01001118">
    <property type="protein sequence ID" value="CAD8929703.1"/>
    <property type="molecule type" value="Transcribed_RNA"/>
</dbReference>
<dbReference type="GO" id="GO:0005737">
    <property type="term" value="C:cytoplasm"/>
    <property type="evidence" value="ECO:0007669"/>
    <property type="project" value="TreeGrafter"/>
</dbReference>
<dbReference type="InterPro" id="IPR011600">
    <property type="entry name" value="Pept_C14_caspase"/>
</dbReference>
<dbReference type="InterPro" id="IPR050452">
    <property type="entry name" value="Metacaspase"/>
</dbReference>
<evidence type="ECO:0000259" key="2">
    <source>
        <dbReference type="Pfam" id="PF00656"/>
    </source>
</evidence>
<reference evidence="3" key="1">
    <citation type="submission" date="2021-01" db="EMBL/GenBank/DDBJ databases">
        <authorList>
            <person name="Corre E."/>
            <person name="Pelletier E."/>
            <person name="Niang G."/>
            <person name="Scheremetjew M."/>
            <person name="Finn R."/>
            <person name="Kale V."/>
            <person name="Holt S."/>
            <person name="Cochrane G."/>
            <person name="Meng A."/>
            <person name="Brown T."/>
            <person name="Cohen L."/>
        </authorList>
    </citation>
    <scope>NUCLEOTIDE SEQUENCE</scope>
    <source>
        <strain evidence="3">ECT3854</strain>
    </source>
</reference>
<dbReference type="AlphaFoldDB" id="A0A7S1CX21"/>
<comment type="similarity">
    <text evidence="1">Belongs to the peptidase C14B family.</text>
</comment>
<protein>
    <recommendedName>
        <fullName evidence="2">Peptidase C14 caspase domain-containing protein</fullName>
    </recommendedName>
</protein>
<sequence length="310" mass="34321">MGWLLDHMKKKYEDKSVEAFGDCTVMMISGCEDAQTSADVSNVASFRLPDPAGRAGGACTSVLLNVLYEDEKELEEDLSFTEVLQKMREILESRGYSQIPQLTSNKSIDVEQTFDLVPNETTGTRHALMIGINYVGHEQGVLSGCHNDVGNMKNYIMAVHGFPEENITVLMDDGEHEMPTKENIIAAYRKIVEEAEPGDAVFLHYSGHGCKIPDDSGDEDDGYDEALVPFDYTSAGVIRDDDLFNIIVKPLKDGVTLTSLMDCCHSGTILDLPYMFKADGNQTAMEIDEGFNFDKLFGKLGSVFRKLDIL</sequence>
<dbReference type="Pfam" id="PF00656">
    <property type="entry name" value="Peptidase_C14"/>
    <property type="match status" value="2"/>
</dbReference>
<name>A0A7S1CX21_CYCTE</name>